<feature type="transmembrane region" description="Helical" evidence="7">
    <location>
        <begin position="536"/>
        <end position="555"/>
    </location>
</feature>
<dbReference type="GO" id="GO:0015136">
    <property type="term" value="F:sialic acid transmembrane transporter activity"/>
    <property type="evidence" value="ECO:0007669"/>
    <property type="project" value="InterPro"/>
</dbReference>
<evidence type="ECO:0000259" key="8">
    <source>
        <dbReference type="PROSITE" id="PS50850"/>
    </source>
</evidence>
<protein>
    <submittedName>
        <fullName evidence="9">Carboxylic acid transporter</fullName>
    </submittedName>
</protein>
<dbReference type="SUPFAM" id="SSF103473">
    <property type="entry name" value="MFS general substrate transporter"/>
    <property type="match status" value="1"/>
</dbReference>
<keyword evidence="4 7" id="KW-1133">Transmembrane helix</keyword>
<accession>A0A6C1DVT2</accession>
<sequence>MSSSITDEKISGEQQQPAGRKLYYNTSTFAEPPLVDEEGNPINYEPEVYNPDHEKLYHNPSLPAQSIQDTRDDELLERVYSQDQGVEYEEDEEDKPNLSAASIKSYALTRFTSLLHIHEFSWENVNPIPELRKMTWQNWNYFFMGYFAWLSAAWAFFCVSVSVAPLAELYDRPTKDITWGLGLVLFVRSAGAVIFGLWTDKSSRKWPYITCLFLFVIAQLCTPWCDTYEKFLGVRWITGIAMGGIYGCASATAIEDAPVKARSFLSGLFFSAYAMGFIFAIIFYRAFGYFRDDGWKILFWFSIFLPILLIFWRLLWPETKYFTKVLKARKLILSDAVKANGGEPLPKANFKQKMVSMKRTVQKYWLLFAYLVVLLVGPNYLTHASQDLLPTMLRAQLGLSKDAVTVIVVVTNIGAICGGMIFGQFMEVTGRRLGLLIACTMGGCFTYPAFMLRSEKAILGAGFMLYFCVFGVWGILPIHLAELAPADARALVAGLSYQLGNLASAAASTIETQLADRYPLERDASGAVIKEDYAKVMAILTGSVFIFTFACVFVGHEKFHRDLSSPVMKKYINQVEEYEADGLSISDIVEQKTECASVKMIDSNVSKTYEEHIETV</sequence>
<feature type="transmembrane region" description="Helical" evidence="7">
    <location>
        <begin position="433"/>
        <end position="451"/>
    </location>
</feature>
<evidence type="ECO:0000256" key="1">
    <source>
        <dbReference type="ARBA" id="ARBA00004141"/>
    </source>
</evidence>
<keyword evidence="2" id="KW-0813">Transport</keyword>
<evidence type="ECO:0000313" key="9">
    <source>
        <dbReference type="EMBL" id="QID80617.1"/>
    </source>
</evidence>
<feature type="region of interest" description="Disordered" evidence="6">
    <location>
        <begin position="1"/>
        <end position="65"/>
    </location>
</feature>
<feature type="transmembrane region" description="Helical" evidence="7">
    <location>
        <begin position="403"/>
        <end position="421"/>
    </location>
</feature>
<dbReference type="FunFam" id="1.20.1250.20:FF:000430">
    <property type="entry name" value="Jen1p"/>
    <property type="match status" value="1"/>
</dbReference>
<organism evidence="9 10">
    <name type="scientific">Saccharomyces pastorianus</name>
    <name type="common">Lager yeast</name>
    <name type="synonym">Saccharomyces cerevisiae x Saccharomyces eubayanus</name>
    <dbReference type="NCBI Taxonomy" id="27292"/>
    <lineage>
        <taxon>Eukaryota</taxon>
        <taxon>Fungi</taxon>
        <taxon>Dikarya</taxon>
        <taxon>Ascomycota</taxon>
        <taxon>Saccharomycotina</taxon>
        <taxon>Saccharomycetes</taxon>
        <taxon>Saccharomycetales</taxon>
        <taxon>Saccharomycetaceae</taxon>
        <taxon>Saccharomyces</taxon>
    </lineage>
</organism>
<feature type="transmembrane region" description="Helical" evidence="7">
    <location>
        <begin position="231"/>
        <end position="252"/>
    </location>
</feature>
<dbReference type="GO" id="GO:0015355">
    <property type="term" value="F:secondary active monocarboxylate transmembrane transporter activity"/>
    <property type="evidence" value="ECO:0007669"/>
    <property type="project" value="TreeGrafter"/>
</dbReference>
<proteinExistence type="predicted"/>
<dbReference type="CDD" id="cd17316">
    <property type="entry name" value="MFS_SV2_like"/>
    <property type="match status" value="1"/>
</dbReference>
<keyword evidence="5 7" id="KW-0472">Membrane</keyword>
<feature type="transmembrane region" description="Helical" evidence="7">
    <location>
        <begin position="264"/>
        <end position="285"/>
    </location>
</feature>
<dbReference type="InterPro" id="IPR036259">
    <property type="entry name" value="MFS_trans_sf"/>
</dbReference>
<dbReference type="InterPro" id="IPR020846">
    <property type="entry name" value="MFS_dom"/>
</dbReference>
<dbReference type="Proteomes" id="UP000501346">
    <property type="component" value="Chromosome ScXI"/>
</dbReference>
<evidence type="ECO:0000256" key="3">
    <source>
        <dbReference type="ARBA" id="ARBA00022692"/>
    </source>
</evidence>
<keyword evidence="3 7" id="KW-0812">Transmembrane</keyword>
<evidence type="ECO:0000256" key="6">
    <source>
        <dbReference type="SAM" id="MobiDB-lite"/>
    </source>
</evidence>
<dbReference type="PANTHER" id="PTHR23508:SF10">
    <property type="entry name" value="CARBOXYLIC ACID TRANSPORTER PROTEIN HOMOLOG"/>
    <property type="match status" value="1"/>
</dbReference>
<gene>
    <name evidence="9" type="primary">JEN1_1</name>
    <name evidence="9" type="ORF">GRS66_002956</name>
</gene>
<dbReference type="Pfam" id="PF00083">
    <property type="entry name" value="Sugar_tr"/>
    <property type="match status" value="1"/>
</dbReference>
<dbReference type="OrthoDB" id="5296287at2759"/>
<dbReference type="InterPro" id="IPR004742">
    <property type="entry name" value="SA_transporter"/>
</dbReference>
<evidence type="ECO:0000256" key="7">
    <source>
        <dbReference type="SAM" id="Phobius"/>
    </source>
</evidence>
<feature type="compositionally biased region" description="Basic and acidic residues" evidence="6">
    <location>
        <begin position="1"/>
        <end position="11"/>
    </location>
</feature>
<dbReference type="NCBIfam" id="TIGR00891">
    <property type="entry name" value="2A0112"/>
    <property type="match status" value="1"/>
</dbReference>
<dbReference type="PROSITE" id="PS50850">
    <property type="entry name" value="MFS"/>
    <property type="match status" value="1"/>
</dbReference>
<feature type="transmembrane region" description="Helical" evidence="7">
    <location>
        <begin position="141"/>
        <end position="167"/>
    </location>
</feature>
<dbReference type="AlphaFoldDB" id="A0A6C1DVT2"/>
<evidence type="ECO:0000256" key="4">
    <source>
        <dbReference type="ARBA" id="ARBA00022989"/>
    </source>
</evidence>
<feature type="transmembrane region" description="Helical" evidence="7">
    <location>
        <begin position="206"/>
        <end position="225"/>
    </location>
</feature>
<dbReference type="EMBL" id="CP048992">
    <property type="protein sequence ID" value="QID80617.1"/>
    <property type="molecule type" value="Genomic_DNA"/>
</dbReference>
<keyword evidence="10" id="KW-1185">Reference proteome</keyword>
<dbReference type="InterPro" id="IPR005828">
    <property type="entry name" value="MFS_sugar_transport-like"/>
</dbReference>
<feature type="transmembrane region" description="Helical" evidence="7">
    <location>
        <begin position="179"/>
        <end position="199"/>
    </location>
</feature>
<evidence type="ECO:0000256" key="5">
    <source>
        <dbReference type="ARBA" id="ARBA00023136"/>
    </source>
</evidence>
<feature type="transmembrane region" description="Helical" evidence="7">
    <location>
        <begin position="490"/>
        <end position="510"/>
    </location>
</feature>
<reference evidence="9 10" key="1">
    <citation type="journal article" date="2019" name="BMC Genomics">
        <title>Chromosome level assembly and comparative genome analysis confirm lager-brewing yeasts originated from a single hybridization.</title>
        <authorList>
            <person name="Salazar A.N."/>
            <person name="Gorter de Vries A.R."/>
            <person name="van den Broek M."/>
            <person name="Brouwers N."/>
            <person name="de la Torre Cortes P."/>
            <person name="Kuijpers N.G.A."/>
            <person name="Daran J.G."/>
            <person name="Abeel T."/>
        </authorList>
    </citation>
    <scope>NUCLEOTIDE SEQUENCE [LARGE SCALE GENOMIC DNA]</scope>
    <source>
        <strain evidence="9 10">CBS 1483</strain>
    </source>
</reference>
<evidence type="ECO:0000256" key="2">
    <source>
        <dbReference type="ARBA" id="ARBA00022448"/>
    </source>
</evidence>
<feature type="domain" description="Major facilitator superfamily (MFS) profile" evidence="8">
    <location>
        <begin position="141"/>
        <end position="559"/>
    </location>
</feature>
<feature type="transmembrane region" description="Helical" evidence="7">
    <location>
        <begin position="364"/>
        <end position="383"/>
    </location>
</feature>
<evidence type="ECO:0000313" key="10">
    <source>
        <dbReference type="Proteomes" id="UP000501346"/>
    </source>
</evidence>
<comment type="subcellular location">
    <subcellularLocation>
        <location evidence="1">Membrane</location>
        <topology evidence="1">Multi-pass membrane protein</topology>
    </subcellularLocation>
</comment>
<feature type="transmembrane region" description="Helical" evidence="7">
    <location>
        <begin position="297"/>
        <end position="316"/>
    </location>
</feature>
<feature type="transmembrane region" description="Helical" evidence="7">
    <location>
        <begin position="457"/>
        <end position="478"/>
    </location>
</feature>
<name>A0A6C1DVT2_SACPS</name>
<dbReference type="GO" id="GO:0035879">
    <property type="term" value="P:plasma membrane lactate transport"/>
    <property type="evidence" value="ECO:0007669"/>
    <property type="project" value="TreeGrafter"/>
</dbReference>
<dbReference type="PANTHER" id="PTHR23508">
    <property type="entry name" value="CARBOXYLIC ACID TRANSPORTER PROTEIN HOMOLOG"/>
    <property type="match status" value="1"/>
</dbReference>
<dbReference type="GO" id="GO:0005886">
    <property type="term" value="C:plasma membrane"/>
    <property type="evidence" value="ECO:0007669"/>
    <property type="project" value="TreeGrafter"/>
</dbReference>
<dbReference type="Gene3D" id="1.20.1250.20">
    <property type="entry name" value="MFS general substrate transporter like domains"/>
    <property type="match status" value="1"/>
</dbReference>